<keyword evidence="11" id="KW-0472">Membrane</keyword>
<comment type="catalytic activity">
    <reaction evidence="13">
        <text>a 1,2-diacyl-sn-glycero-3-phosphocholine + H2O = a 1-acyl-sn-glycero-3-phosphocholine + a fatty acid + H(+)</text>
        <dbReference type="Rhea" id="RHEA:15801"/>
        <dbReference type="ChEBI" id="CHEBI:15377"/>
        <dbReference type="ChEBI" id="CHEBI:15378"/>
        <dbReference type="ChEBI" id="CHEBI:28868"/>
        <dbReference type="ChEBI" id="CHEBI:57643"/>
        <dbReference type="ChEBI" id="CHEBI:58168"/>
        <dbReference type="EC" id="3.1.1.4"/>
    </reaction>
</comment>
<evidence type="ECO:0000259" key="14">
    <source>
        <dbReference type="PROSITE" id="PS50004"/>
    </source>
</evidence>
<evidence type="ECO:0000256" key="8">
    <source>
        <dbReference type="ARBA" id="ARBA00022837"/>
    </source>
</evidence>
<feature type="non-terminal residue" evidence="16">
    <location>
        <position position="778"/>
    </location>
</feature>
<dbReference type="GO" id="GO:0005829">
    <property type="term" value="C:cytosol"/>
    <property type="evidence" value="ECO:0007669"/>
    <property type="project" value="UniProtKB-SubCell"/>
</dbReference>
<dbReference type="Gene3D" id="2.60.40.150">
    <property type="entry name" value="C2 domain"/>
    <property type="match status" value="1"/>
</dbReference>
<evidence type="ECO:0000256" key="7">
    <source>
        <dbReference type="ARBA" id="ARBA00022801"/>
    </source>
</evidence>
<evidence type="ECO:0000256" key="1">
    <source>
        <dbReference type="ARBA" id="ARBA00001913"/>
    </source>
</evidence>
<dbReference type="PANTHER" id="PTHR10728">
    <property type="entry name" value="CYTOSOLIC PHOSPHOLIPASE A2"/>
    <property type="match status" value="1"/>
</dbReference>
<comment type="subcellular location">
    <subcellularLocation>
        <location evidence="3">Cytoplasm</location>
        <location evidence="3">Cytosol</location>
    </subcellularLocation>
    <subcellularLocation>
        <location evidence="2">Membrane</location>
        <topology evidence="2">Peripheral membrane protein</topology>
    </subcellularLocation>
</comment>
<dbReference type="InterPro" id="IPR000008">
    <property type="entry name" value="C2_dom"/>
</dbReference>
<dbReference type="Gene3D" id="3.40.1090.10">
    <property type="entry name" value="Cytosolic phospholipase A2 catalytic domain"/>
    <property type="match status" value="1"/>
</dbReference>
<dbReference type="PROSITE" id="PS50004">
    <property type="entry name" value="C2"/>
    <property type="match status" value="1"/>
</dbReference>
<protein>
    <recommendedName>
        <fullName evidence="4 13">Phospholipase A2</fullName>
        <ecNumber evidence="4 13">3.1.1.4</ecNumber>
    </recommendedName>
</protein>
<dbReference type="InterPro" id="IPR041847">
    <property type="entry name" value="C2_cPLA2"/>
</dbReference>
<comment type="domain">
    <text evidence="13">The N-terminal C2 domain associates with lipid membranes upon calcium binding.</text>
</comment>
<dbReference type="CDD" id="cd04036">
    <property type="entry name" value="C2_cPLA2"/>
    <property type="match status" value="1"/>
</dbReference>
<organism evidence="16 17">
    <name type="scientific">Indicator maculatus</name>
    <name type="common">spotted honeyguide</name>
    <dbReference type="NCBI Taxonomy" id="545262"/>
    <lineage>
        <taxon>Eukaryota</taxon>
        <taxon>Metazoa</taxon>
        <taxon>Chordata</taxon>
        <taxon>Craniata</taxon>
        <taxon>Vertebrata</taxon>
        <taxon>Euteleostomi</taxon>
        <taxon>Archelosauria</taxon>
        <taxon>Archosauria</taxon>
        <taxon>Dinosauria</taxon>
        <taxon>Saurischia</taxon>
        <taxon>Theropoda</taxon>
        <taxon>Coelurosauria</taxon>
        <taxon>Aves</taxon>
        <taxon>Neognathae</taxon>
        <taxon>Neoaves</taxon>
        <taxon>Telluraves</taxon>
        <taxon>Coraciimorphae</taxon>
        <taxon>Piciformes</taxon>
        <taxon>Indicatoridae</taxon>
        <taxon>Indicator</taxon>
    </lineage>
</organism>
<dbReference type="Proteomes" id="UP000557230">
    <property type="component" value="Unassembled WGS sequence"/>
</dbReference>
<dbReference type="FunFam" id="2.60.40.150:FF:000030">
    <property type="entry name" value="Phospholipase A2"/>
    <property type="match status" value="1"/>
</dbReference>
<comment type="cofactor">
    <cofactor evidence="1">
        <name>Ca(2+)</name>
        <dbReference type="ChEBI" id="CHEBI:29108"/>
    </cofactor>
</comment>
<dbReference type="GO" id="GO:0005509">
    <property type="term" value="F:calcium ion binding"/>
    <property type="evidence" value="ECO:0007669"/>
    <property type="project" value="InterPro"/>
</dbReference>
<keyword evidence="17" id="KW-1185">Reference proteome</keyword>
<dbReference type="Pfam" id="PF00168">
    <property type="entry name" value="C2"/>
    <property type="match status" value="1"/>
</dbReference>
<accession>A0A7L1G4U9</accession>
<keyword evidence="10 12" id="KW-0443">Lipid metabolism</keyword>
<feature type="domain" description="PLA2c" evidence="15">
    <location>
        <begin position="242"/>
        <end position="778"/>
    </location>
</feature>
<evidence type="ECO:0000256" key="2">
    <source>
        <dbReference type="ARBA" id="ARBA00004170"/>
    </source>
</evidence>
<dbReference type="OrthoDB" id="419768at2759"/>
<reference evidence="16 17" key="1">
    <citation type="submission" date="2019-09" db="EMBL/GenBank/DDBJ databases">
        <title>Bird 10,000 Genomes (B10K) Project - Family phase.</title>
        <authorList>
            <person name="Zhang G."/>
        </authorList>
    </citation>
    <scope>NUCLEOTIDE SEQUENCE [LARGE SCALE GENOMIC DNA]</scope>
    <source>
        <strain evidence="16">B10K-DU-001-78</strain>
        <tissue evidence="16">Muscle</tissue>
    </source>
</reference>
<dbReference type="PANTHER" id="PTHR10728:SF32">
    <property type="entry name" value="CYTOSOLIC PHOSPHOLIPASE A2 BETA"/>
    <property type="match status" value="1"/>
</dbReference>
<dbReference type="SUPFAM" id="SSF52151">
    <property type="entry name" value="FabD/lysophospholipase-like"/>
    <property type="match status" value="1"/>
</dbReference>
<dbReference type="InterPro" id="IPR040723">
    <property type="entry name" value="cPLA2_C2"/>
</dbReference>
<dbReference type="InterPro" id="IPR016035">
    <property type="entry name" value="Acyl_Trfase/lysoPLipase"/>
</dbReference>
<dbReference type="GO" id="GO:0005544">
    <property type="term" value="F:calcium-dependent phospholipid binding"/>
    <property type="evidence" value="ECO:0007669"/>
    <property type="project" value="TreeGrafter"/>
</dbReference>
<dbReference type="InterPro" id="IPR035892">
    <property type="entry name" value="C2_domain_sf"/>
</dbReference>
<evidence type="ECO:0000256" key="3">
    <source>
        <dbReference type="ARBA" id="ARBA00004514"/>
    </source>
</evidence>
<evidence type="ECO:0000259" key="15">
    <source>
        <dbReference type="PROSITE" id="PS51210"/>
    </source>
</evidence>
<dbReference type="AlphaFoldDB" id="A0A7L1G4U9"/>
<feature type="non-terminal residue" evidence="16">
    <location>
        <position position="1"/>
    </location>
</feature>
<dbReference type="SMART" id="SM00239">
    <property type="entry name" value="C2"/>
    <property type="match status" value="1"/>
</dbReference>
<keyword evidence="9 12" id="KW-0442">Lipid degradation</keyword>
<keyword evidence="7 12" id="KW-0378">Hydrolase</keyword>
<keyword evidence="5 13" id="KW-0963">Cytoplasm</keyword>
<keyword evidence="6 13" id="KW-0479">Metal-binding</keyword>
<dbReference type="FunFam" id="3.40.1090.10:FF:000002">
    <property type="entry name" value="Phospholipase A2"/>
    <property type="match status" value="1"/>
</dbReference>
<dbReference type="PROSITE" id="PS51210">
    <property type="entry name" value="PLA2C"/>
    <property type="match status" value="1"/>
</dbReference>
<evidence type="ECO:0000256" key="10">
    <source>
        <dbReference type="ARBA" id="ARBA00023098"/>
    </source>
</evidence>
<dbReference type="InterPro" id="IPR002642">
    <property type="entry name" value="LysoPLipase_cat_dom"/>
</dbReference>
<evidence type="ECO:0000313" key="17">
    <source>
        <dbReference type="Proteomes" id="UP000557230"/>
    </source>
</evidence>
<sequence>KFCPIHMLSVRIIQARNIKSRDLLTASDCYVRLWLPSASKGKLQTKTIKNSDNPIWNETFYFRIQREVENVLEFAVCDEDPLTKDDMQFTVLFNVARIRPGETVRETFTLKSEVRTENTGRGQQDYIVHIGFHVKWGLGLHKQTSLCMIINISSKQGKNLVLSVPASHEGTQRTTEDTDTFYFHCVKAWEPILKVRLQEGDNSNLSDTLTVPLKFLPVRHKVKVTLPVRHVSFKHLCLCIGLCFSTEKLDVRFGYDLCRDEQEFLLKRKRVVANALKRVLHLGRDLHGHEVPVIAVMATGGGLRAMSAMFGHLIALQKLNLLDCVTYVTGASGSTWTLADLYEHADWSQRSLEGPLKAVKEQVTKCKRNLMSIEHLKYYHKEIAERAKAGHVSSFTTLWSLVQEMFLHEKPRKYKLTDQRKALEHGQNPLPFYAVLNVKGEKFGTFKFREWAEFSPYEVAIPKYGTSIPSEYFDSEFFMGRRVKKLPESRICYLEGLWTNIFTRNLLDGLYWSSNSNEFWERWAKDMVDIEKHSPEEDITVIEPPSCLSGKLYEMFQDIMTKRPLLAKSHNFLRGLEFHKDYIHQKKFIEWKDTVLDAFPNDLTPLQKYLCLIDVGYFINTSGAALFKPERNVDVIISLDYGLGNVFKQLEMTYKYCKIQKIPFPKVELSEEDEKNPKECYVFSDADDPRAPIVIHFPLVNDSFKEYKEPGVRRSHSEMEEGQVNLENNCSPYYLIRLIYSSENFDKLVNLSKYNILNNRDLLLHAIRSAVERKRSSR</sequence>
<dbReference type="Pfam" id="PF01735">
    <property type="entry name" value="PLA2_B"/>
    <property type="match status" value="1"/>
</dbReference>
<evidence type="ECO:0000256" key="13">
    <source>
        <dbReference type="RuleBase" id="RU362102"/>
    </source>
</evidence>
<evidence type="ECO:0000256" key="4">
    <source>
        <dbReference type="ARBA" id="ARBA00013278"/>
    </source>
</evidence>
<name>A0A7L1G4U9_9PICI</name>
<keyword evidence="8 13" id="KW-0106">Calcium</keyword>
<gene>
    <name evidence="16" type="primary">Pla2g4b_0</name>
    <name evidence="16" type="ORF">INDMAC_R06798</name>
</gene>
<dbReference type="SMART" id="SM00022">
    <property type="entry name" value="PLAc"/>
    <property type="match status" value="1"/>
</dbReference>
<evidence type="ECO:0000256" key="6">
    <source>
        <dbReference type="ARBA" id="ARBA00022723"/>
    </source>
</evidence>
<evidence type="ECO:0000256" key="11">
    <source>
        <dbReference type="ARBA" id="ARBA00023136"/>
    </source>
</evidence>
<feature type="domain" description="C2" evidence="14">
    <location>
        <begin position="1"/>
        <end position="108"/>
    </location>
</feature>
<dbReference type="GO" id="GO:0046475">
    <property type="term" value="P:glycerophospholipid catabolic process"/>
    <property type="evidence" value="ECO:0007669"/>
    <property type="project" value="TreeGrafter"/>
</dbReference>
<dbReference type="Pfam" id="PF18695">
    <property type="entry name" value="cPLA2_C2"/>
    <property type="match status" value="1"/>
</dbReference>
<dbReference type="GO" id="GO:0047498">
    <property type="term" value="F:calcium-dependent phospholipase A2 activity"/>
    <property type="evidence" value="ECO:0007669"/>
    <property type="project" value="TreeGrafter"/>
</dbReference>
<evidence type="ECO:0000256" key="12">
    <source>
        <dbReference type="PROSITE-ProRule" id="PRU00555"/>
    </source>
</evidence>
<comment type="caution">
    <text evidence="16">The sequence shown here is derived from an EMBL/GenBank/DDBJ whole genome shotgun (WGS) entry which is preliminary data.</text>
</comment>
<dbReference type="SUPFAM" id="SSF49562">
    <property type="entry name" value="C2 domain (Calcium/lipid-binding domain, CaLB)"/>
    <property type="match status" value="1"/>
</dbReference>
<proteinExistence type="predicted"/>
<evidence type="ECO:0000256" key="9">
    <source>
        <dbReference type="ARBA" id="ARBA00022963"/>
    </source>
</evidence>
<dbReference type="GO" id="GO:0016020">
    <property type="term" value="C:membrane"/>
    <property type="evidence" value="ECO:0007669"/>
    <property type="project" value="UniProtKB-SubCell"/>
</dbReference>
<dbReference type="EC" id="3.1.1.4" evidence="4 13"/>
<evidence type="ECO:0000313" key="16">
    <source>
        <dbReference type="EMBL" id="NXN08079.1"/>
    </source>
</evidence>
<dbReference type="EMBL" id="VXBD01002045">
    <property type="protein sequence ID" value="NXN08079.1"/>
    <property type="molecule type" value="Genomic_DNA"/>
</dbReference>
<evidence type="ECO:0000256" key="5">
    <source>
        <dbReference type="ARBA" id="ARBA00022490"/>
    </source>
</evidence>